<name>A0ABV4HKX8_9GAMM</name>
<dbReference type="EMBL" id="JBFWIC010000002">
    <property type="protein sequence ID" value="MEZ0473397.1"/>
    <property type="molecule type" value="Genomic_DNA"/>
</dbReference>
<dbReference type="RefSeq" id="WP_370562154.1">
    <property type="nucleotide sequence ID" value="NZ_JBFWIB010000001.1"/>
</dbReference>
<keyword evidence="3" id="KW-1185">Reference proteome</keyword>
<protein>
    <submittedName>
        <fullName evidence="2">Uncharacterized protein</fullName>
    </submittedName>
</protein>
<evidence type="ECO:0000256" key="1">
    <source>
        <dbReference type="SAM" id="SignalP"/>
    </source>
</evidence>
<evidence type="ECO:0000313" key="2">
    <source>
        <dbReference type="EMBL" id="MEZ0473397.1"/>
    </source>
</evidence>
<feature type="chain" id="PRO_5047458871" evidence="1">
    <location>
        <begin position="30"/>
        <end position="145"/>
    </location>
</feature>
<comment type="caution">
    <text evidence="2">The sequence shown here is derived from an EMBL/GenBank/DDBJ whole genome shotgun (WGS) entry which is preliminary data.</text>
</comment>
<dbReference type="Proteomes" id="UP001566331">
    <property type="component" value="Unassembled WGS sequence"/>
</dbReference>
<keyword evidence="1" id="KW-0732">Signal</keyword>
<gene>
    <name evidence="2" type="ORF">AB6713_02035</name>
</gene>
<feature type="signal peptide" evidence="1">
    <location>
        <begin position="1"/>
        <end position="29"/>
    </location>
</feature>
<proteinExistence type="predicted"/>
<sequence length="145" mass="15537">MRASVRFPVPAHLHACLLALMLSANPAGAEETMTATVGEPSGPGPYQRFIVKYRGDSAPGRDSRAVQARLDRAAAAPGVSTGDGTPPALTWQRRLGVQADVFKADRPLDRDQAQRLMQRLADDPDVEYVEVDAMMGIAPIRGGDL</sequence>
<reference evidence="2 3" key="1">
    <citation type="submission" date="2024-07" db="EMBL/GenBank/DDBJ databases">
        <title>Luteimonas salilacus sp. nov., isolated from the shore soil of Salt Lake in Tibet of China.</title>
        <authorList>
            <person name="Zhang X."/>
            <person name="Li A."/>
        </authorList>
    </citation>
    <scope>NUCLEOTIDE SEQUENCE [LARGE SCALE GENOMIC DNA]</scope>
    <source>
        <strain evidence="2 3">B3-2-R+30</strain>
    </source>
</reference>
<evidence type="ECO:0000313" key="3">
    <source>
        <dbReference type="Proteomes" id="UP001566331"/>
    </source>
</evidence>
<organism evidence="2 3">
    <name type="scientific">Luteimonas salinilitoris</name>
    <dbReference type="NCBI Taxonomy" id="3237697"/>
    <lineage>
        <taxon>Bacteria</taxon>
        <taxon>Pseudomonadati</taxon>
        <taxon>Pseudomonadota</taxon>
        <taxon>Gammaproteobacteria</taxon>
        <taxon>Lysobacterales</taxon>
        <taxon>Lysobacteraceae</taxon>
        <taxon>Luteimonas</taxon>
    </lineage>
</organism>
<accession>A0ABV4HKX8</accession>